<organism evidence="1 2">
    <name type="scientific">Halalkalibacter kiskunsagensis</name>
    <dbReference type="NCBI Taxonomy" id="1548599"/>
    <lineage>
        <taxon>Bacteria</taxon>
        <taxon>Bacillati</taxon>
        <taxon>Bacillota</taxon>
        <taxon>Bacilli</taxon>
        <taxon>Bacillales</taxon>
        <taxon>Bacillaceae</taxon>
        <taxon>Halalkalibacter</taxon>
    </lineage>
</organism>
<accession>A0ABV6K7T1</accession>
<protein>
    <submittedName>
        <fullName evidence="1">Uncharacterized protein</fullName>
    </submittedName>
</protein>
<gene>
    <name evidence="1" type="ORF">ACFFHM_02170</name>
</gene>
<keyword evidence="2" id="KW-1185">Reference proteome</keyword>
<comment type="caution">
    <text evidence="1">The sequence shown here is derived from an EMBL/GenBank/DDBJ whole genome shotgun (WGS) entry which is preliminary data.</text>
</comment>
<evidence type="ECO:0000313" key="2">
    <source>
        <dbReference type="Proteomes" id="UP001589838"/>
    </source>
</evidence>
<dbReference type="Proteomes" id="UP001589838">
    <property type="component" value="Unassembled WGS sequence"/>
</dbReference>
<dbReference type="EMBL" id="JBHLUX010000005">
    <property type="protein sequence ID" value="MFC0469373.1"/>
    <property type="molecule type" value="Genomic_DNA"/>
</dbReference>
<sequence length="61" mass="7364">MNFHPNRMKSLLEHDRFLSSAYDDVLIHLNNETEALFYIFQHYVNSDPIFKNAYELLTEEE</sequence>
<evidence type="ECO:0000313" key="1">
    <source>
        <dbReference type="EMBL" id="MFC0469373.1"/>
    </source>
</evidence>
<reference evidence="1 2" key="1">
    <citation type="submission" date="2024-09" db="EMBL/GenBank/DDBJ databases">
        <authorList>
            <person name="Sun Q."/>
            <person name="Mori K."/>
        </authorList>
    </citation>
    <scope>NUCLEOTIDE SEQUENCE [LARGE SCALE GENOMIC DNA]</scope>
    <source>
        <strain evidence="1 2">NCAIM B.02610</strain>
    </source>
</reference>
<name>A0ABV6K7T1_9BACI</name>
<dbReference type="RefSeq" id="WP_335963678.1">
    <property type="nucleotide sequence ID" value="NZ_JAXBLX010000059.1"/>
</dbReference>
<proteinExistence type="predicted"/>